<dbReference type="CDD" id="cd02000">
    <property type="entry name" value="TPP_E1_PDC_ADC_BCADC"/>
    <property type="match status" value="1"/>
</dbReference>
<dbReference type="PANTHER" id="PTHR11516">
    <property type="entry name" value="PYRUVATE DEHYDROGENASE E1 COMPONENT, ALPHA SUBUNIT BACTERIAL AND ORGANELLAR"/>
    <property type="match status" value="1"/>
</dbReference>
<gene>
    <name evidence="5" type="ORF">E3J84_05155</name>
</gene>
<keyword evidence="3" id="KW-0786">Thiamine pyrophosphate</keyword>
<dbReference type="SUPFAM" id="SSF52518">
    <property type="entry name" value="Thiamin diphosphate-binding fold (THDP-binding)"/>
    <property type="match status" value="1"/>
</dbReference>
<evidence type="ECO:0000313" key="6">
    <source>
        <dbReference type="Proteomes" id="UP000316360"/>
    </source>
</evidence>
<dbReference type="GO" id="GO:0004739">
    <property type="term" value="F:pyruvate dehydrogenase (acetyl-transferring) activity"/>
    <property type="evidence" value="ECO:0007669"/>
    <property type="project" value="TreeGrafter"/>
</dbReference>
<dbReference type="PANTHER" id="PTHR11516:SF60">
    <property type="entry name" value="PYRUVATE DEHYDROGENASE E1 COMPONENT SUBUNIT ALPHA"/>
    <property type="match status" value="1"/>
</dbReference>
<evidence type="ECO:0000256" key="2">
    <source>
        <dbReference type="ARBA" id="ARBA00023002"/>
    </source>
</evidence>
<sequence length="247" mass="27033">ADVKLMMAELFGKETGYCKGKGGSQHIVDFGVRFIGAQGIVGASIPIAAGAAMATQSQNLPQVAVSFFGDGASNTGSFHEGINLAACYSLPVVYVLENNLYAVTTSIKKTCKLTNLADRAKAYGIPGKVVDGNNIFEVYEAAKEAINRAREGEGPTLIECKTYRWHGHFIGDPGLYRSKEELASWKKKCPIKFLDKYLLENNFLTSQEDEKIKTEAKRQIDEAVEFAKKSAEPPLGSMLDDVYYVKK</sequence>
<dbReference type="Proteomes" id="UP000316360">
    <property type="component" value="Unassembled WGS sequence"/>
</dbReference>
<dbReference type="Gene3D" id="3.40.50.970">
    <property type="match status" value="1"/>
</dbReference>
<organism evidence="5 6">
    <name type="scientific">Aerophobetes bacterium</name>
    <dbReference type="NCBI Taxonomy" id="2030807"/>
    <lineage>
        <taxon>Bacteria</taxon>
        <taxon>Candidatus Aerophobota</taxon>
    </lineage>
</organism>
<dbReference type="Pfam" id="PF00676">
    <property type="entry name" value="E1_dh"/>
    <property type="match status" value="1"/>
</dbReference>
<feature type="non-terminal residue" evidence="5">
    <location>
        <position position="1"/>
    </location>
</feature>
<dbReference type="InterPro" id="IPR029061">
    <property type="entry name" value="THDP-binding"/>
</dbReference>
<dbReference type="EMBL" id="SOKJ01000292">
    <property type="protein sequence ID" value="TET09389.1"/>
    <property type="molecule type" value="Genomic_DNA"/>
</dbReference>
<evidence type="ECO:0000256" key="3">
    <source>
        <dbReference type="ARBA" id="ARBA00023052"/>
    </source>
</evidence>
<evidence type="ECO:0000313" key="5">
    <source>
        <dbReference type="EMBL" id="TET09389.1"/>
    </source>
</evidence>
<comment type="cofactor">
    <cofactor evidence="1">
        <name>thiamine diphosphate</name>
        <dbReference type="ChEBI" id="CHEBI:58937"/>
    </cofactor>
</comment>
<evidence type="ECO:0000259" key="4">
    <source>
        <dbReference type="Pfam" id="PF00676"/>
    </source>
</evidence>
<feature type="domain" description="Dehydrogenase E1 component" evidence="4">
    <location>
        <begin position="3"/>
        <end position="233"/>
    </location>
</feature>
<dbReference type="InterPro" id="IPR050642">
    <property type="entry name" value="PDH_E1_Alpha_Subunit"/>
</dbReference>
<reference evidence="5 6" key="1">
    <citation type="submission" date="2019-03" db="EMBL/GenBank/DDBJ databases">
        <title>Metabolic potential of uncultured bacteria and archaea associated with petroleum seepage in deep-sea sediments.</title>
        <authorList>
            <person name="Dong X."/>
            <person name="Hubert C."/>
        </authorList>
    </citation>
    <scope>NUCLEOTIDE SEQUENCE [LARGE SCALE GENOMIC DNA]</scope>
    <source>
        <strain evidence="5">E44_bin7</strain>
    </source>
</reference>
<accession>A0A523RUS4</accession>
<comment type="caution">
    <text evidence="5">The sequence shown here is derived from an EMBL/GenBank/DDBJ whole genome shotgun (WGS) entry which is preliminary data.</text>
</comment>
<dbReference type="GO" id="GO:0006086">
    <property type="term" value="P:pyruvate decarboxylation to acetyl-CoA"/>
    <property type="evidence" value="ECO:0007669"/>
    <property type="project" value="TreeGrafter"/>
</dbReference>
<dbReference type="InterPro" id="IPR001017">
    <property type="entry name" value="DH_E1"/>
</dbReference>
<evidence type="ECO:0000256" key="1">
    <source>
        <dbReference type="ARBA" id="ARBA00001964"/>
    </source>
</evidence>
<proteinExistence type="predicted"/>
<name>A0A523RUS4_UNCAE</name>
<protein>
    <submittedName>
        <fullName evidence="5">Thiamine pyrophosphate-dependent dehydrogenase E1 component subunit alpha</fullName>
    </submittedName>
</protein>
<dbReference type="AlphaFoldDB" id="A0A523RUS4"/>
<keyword evidence="2" id="KW-0560">Oxidoreductase</keyword>